<protein>
    <recommendedName>
        <fullName evidence="3 8">Arginase</fullName>
        <ecNumber evidence="2 8">3.5.3.1</ecNumber>
    </recommendedName>
</protein>
<gene>
    <name evidence="11" type="primary">rocF</name>
    <name evidence="11" type="ORF">GT019_11375</name>
</gene>
<dbReference type="GO" id="GO:0004053">
    <property type="term" value="F:arginase activity"/>
    <property type="evidence" value="ECO:0007669"/>
    <property type="project" value="UniProtKB-EC"/>
</dbReference>
<dbReference type="CDD" id="cd09989">
    <property type="entry name" value="Arginase"/>
    <property type="match status" value="1"/>
</dbReference>
<keyword evidence="5 10" id="KW-0479">Metal-binding</keyword>
<evidence type="ECO:0000256" key="10">
    <source>
        <dbReference type="RuleBase" id="RU361159"/>
    </source>
</evidence>
<organism evidence="11 12">
    <name type="scientific">Paenibacillus glycinis</name>
    <dbReference type="NCBI Taxonomy" id="2697035"/>
    <lineage>
        <taxon>Bacteria</taxon>
        <taxon>Bacillati</taxon>
        <taxon>Bacillota</taxon>
        <taxon>Bacilli</taxon>
        <taxon>Bacillales</taxon>
        <taxon>Paenibacillaceae</taxon>
        <taxon>Paenibacillus</taxon>
    </lineage>
</organism>
<evidence type="ECO:0000313" key="11">
    <source>
        <dbReference type="EMBL" id="NBD24472.1"/>
    </source>
</evidence>
<comment type="pathway">
    <text evidence="1">Nitrogen metabolism; urea cycle; L-ornithine and urea from L-arginine: step 1/1.</text>
</comment>
<dbReference type="PANTHER" id="PTHR43782">
    <property type="entry name" value="ARGINASE"/>
    <property type="match status" value="1"/>
</dbReference>
<dbReference type="SUPFAM" id="SSF52768">
    <property type="entry name" value="Arginase/deacetylase"/>
    <property type="match status" value="1"/>
</dbReference>
<evidence type="ECO:0000256" key="4">
    <source>
        <dbReference type="ARBA" id="ARBA00022503"/>
    </source>
</evidence>
<dbReference type="PRINTS" id="PR00116">
    <property type="entry name" value="ARGINASE"/>
</dbReference>
<comment type="similarity">
    <text evidence="9 10">Belongs to the arginase family.</text>
</comment>
<sequence>METNRNVTAAGTQLQGAAGTQKKVRLIRVPFWLGGGKAGTDLGPEYIVKAGLMRKLRAMDIEVEDEIEVDCPVQPLLTGAPARIKYLPEVLEMSGLVGEQVYRAAARDSFPLILGGDHSVAIGSLAGLTAHYENLGVIWFDAHGDLNTEETTPSGNMHGMALAIAIGKSNFKLTDIPGAGSLIKKENIVIIGARELDPGERELIRSEGIACFSMHEIDRLGIAAVIEKALEIAGNGTDGIHVSFDLDCLDPREAAGVGTPVPGGLNYREAHFALELLSESKRVTSMDIVEVNPLLDYDRRTATLAVELATSLLGKRIL</sequence>
<evidence type="ECO:0000256" key="1">
    <source>
        <dbReference type="ARBA" id="ARBA00005098"/>
    </source>
</evidence>
<evidence type="ECO:0000256" key="9">
    <source>
        <dbReference type="PROSITE-ProRule" id="PRU00742"/>
    </source>
</evidence>
<dbReference type="PROSITE" id="PS51409">
    <property type="entry name" value="ARGINASE_2"/>
    <property type="match status" value="1"/>
</dbReference>
<dbReference type="Pfam" id="PF00491">
    <property type="entry name" value="Arginase"/>
    <property type="match status" value="1"/>
</dbReference>
<accession>A0ABW9XPA8</accession>
<dbReference type="InterPro" id="IPR014033">
    <property type="entry name" value="Arginase"/>
</dbReference>
<evidence type="ECO:0000256" key="2">
    <source>
        <dbReference type="ARBA" id="ARBA00012168"/>
    </source>
</evidence>
<dbReference type="Gene3D" id="3.40.800.10">
    <property type="entry name" value="Ureohydrolase domain"/>
    <property type="match status" value="1"/>
</dbReference>
<name>A0ABW9XPA8_9BACL</name>
<evidence type="ECO:0000256" key="7">
    <source>
        <dbReference type="ARBA" id="ARBA00023211"/>
    </source>
</evidence>
<comment type="catalytic activity">
    <reaction evidence="10">
        <text>L-arginine + H2O = urea + L-ornithine</text>
        <dbReference type="Rhea" id="RHEA:20569"/>
        <dbReference type="ChEBI" id="CHEBI:15377"/>
        <dbReference type="ChEBI" id="CHEBI:16199"/>
        <dbReference type="ChEBI" id="CHEBI:32682"/>
        <dbReference type="ChEBI" id="CHEBI:46911"/>
        <dbReference type="EC" id="3.5.3.1"/>
    </reaction>
</comment>
<dbReference type="PANTHER" id="PTHR43782:SF3">
    <property type="entry name" value="ARGINASE"/>
    <property type="match status" value="1"/>
</dbReference>
<comment type="caution">
    <text evidence="11">The sequence shown here is derived from an EMBL/GenBank/DDBJ whole genome shotgun (WGS) entry which is preliminary data.</text>
</comment>
<proteinExistence type="inferred from homology"/>
<reference evidence="11 12" key="1">
    <citation type="submission" date="2020-01" db="EMBL/GenBank/DDBJ databases">
        <title>Paenibacillus soybeanensis sp. nov. isolated from the nodules of soybean (Glycine max(L.) Merr).</title>
        <authorList>
            <person name="Wang H."/>
        </authorList>
    </citation>
    <scope>NUCLEOTIDE SEQUENCE [LARGE SCALE GENOMIC DNA]</scope>
    <source>
        <strain evidence="11 12">T1</strain>
    </source>
</reference>
<evidence type="ECO:0000256" key="3">
    <source>
        <dbReference type="ARBA" id="ARBA00018123"/>
    </source>
</evidence>
<dbReference type="InterPro" id="IPR023696">
    <property type="entry name" value="Ureohydrolase_dom_sf"/>
</dbReference>
<dbReference type="RefSeq" id="WP_161743275.1">
    <property type="nucleotide sequence ID" value="NZ_JAAAMV010000007.1"/>
</dbReference>
<evidence type="ECO:0000313" key="12">
    <source>
        <dbReference type="Proteomes" id="UP000665561"/>
    </source>
</evidence>
<dbReference type="EC" id="3.5.3.1" evidence="2 8"/>
<keyword evidence="12" id="KW-1185">Reference proteome</keyword>
<keyword evidence="7 10" id="KW-0464">Manganese</keyword>
<evidence type="ECO:0000256" key="5">
    <source>
        <dbReference type="ARBA" id="ARBA00022723"/>
    </source>
</evidence>
<keyword evidence="6 10" id="KW-0378">Hydrolase</keyword>
<dbReference type="InterPro" id="IPR006035">
    <property type="entry name" value="Ureohydrolase"/>
</dbReference>
<evidence type="ECO:0000256" key="8">
    <source>
        <dbReference type="NCBIfam" id="TIGR01229"/>
    </source>
</evidence>
<dbReference type="Proteomes" id="UP000665561">
    <property type="component" value="Unassembled WGS sequence"/>
</dbReference>
<dbReference type="NCBIfam" id="TIGR01229">
    <property type="entry name" value="rocF_arginase"/>
    <property type="match status" value="1"/>
</dbReference>
<keyword evidence="4 10" id="KW-0056">Arginine metabolism</keyword>
<evidence type="ECO:0000256" key="6">
    <source>
        <dbReference type="ARBA" id="ARBA00022801"/>
    </source>
</evidence>
<comment type="cofactor">
    <cofactor evidence="10">
        <name>Mn(2+)</name>
        <dbReference type="ChEBI" id="CHEBI:29035"/>
    </cofactor>
    <text evidence="10">Binds 2 manganese ions per subunit.</text>
</comment>
<dbReference type="EMBL" id="JAAAMV010000007">
    <property type="protein sequence ID" value="NBD24472.1"/>
    <property type="molecule type" value="Genomic_DNA"/>
</dbReference>